<comment type="caution">
    <text evidence="9">The sequence shown here is derived from an EMBL/GenBank/DDBJ whole genome shotgun (WGS) entry which is preliminary data.</text>
</comment>
<sequence>MLPLTANIAVCQFEEIEHAIWEALDKGDLMDVLGRKYPELKKLIHKSTKAAKDVQQAARRYKGVLKVVTLWKSGKDQHILVEWAQELMMEGEKVTESADRSAAGNALVPAPLASAHADNAEMRARSWISTREVVPTVAKGNDTREVGAVGIMSLIEVADDVPDDDVEMREVNVPPLSNTTVTRQLKMGQAKVAVLSNRGPLLSQASPSHPPPAKPRPNAREEKEHKLTGRVTERETRHAAARARAAVIQGKEVAGSSALSQPAQVKKVPTCQHAVKIAAEPSTLAATTMVKGKVIKLQTKPVTNPQWLPSPSGEYWNPACEVCQRTSTQCEKKAHGGVCVSCARKKVRCSLVGHNPKNPRNVPLKEKRLRPKHDVIWTEEWQRQEEEWKREAEKLRKKMKKRHQEYVELSDALSAKSPDENRPPKSKQPALQATTLVIVSPPRPGQQAQTSDLVIEIPASAAGIPSSAKPAAAPMLNLPSWMPRMPVPMPMPLDVGPSLLPPPSRATGMPALTERHLNQPAKYEAMLSRAFKIKHVDAMESLEYLEGRIEVLTTRLTEVVDRGGTTMKVTQVNIGRCMKILEEQVSQLEAWVTDISEFLGINAKADLAPSLERASEALPPSSSHVESFNDRPPPEPTSAPLPLPSLTAPNLSGGSTSASSGHSAMPAQPLLGYHEESGKCAGNASMVLLPPVELQSAKQLLATPQRSMPNEIVPLNPPPTAAISNLSFLLPKHMQMWPVLPAFSPMAGTACDQLQIKITAKLARDAFITWTARAQGVIPELQDTSAENTCIPFLPENFANALVDWIVSDDQSINVIENLKLRTLFLMLLHALWEENLDSLSMSMKNALGKISFTTDIWTDPIMSPFLAITAHWIETKTTLTPNGPHHKLYLRADLAGFLYLPGHHTGKHIANAFLSVLDRLDIALKIGSITLNNASNNDTFLTSLKASLGSWGILFDNMKQRIRCFPHVTNLACKAVLSGISKAQYHTDPDVHRTWFDRLTTDPINKLQNLIRQIRSSSLHRQHFSEICQTLYKKDIQLMHDVDTRWSSTLYMIERAIILRSVIKQFLEIPEFGDLKVHAITDTEWKSLEVFAEILSVPHAFQHCLSGEKTPILSEAIPAFEAMSYKWKQQQASYPEVASIIQAGIDKLAVYQQRAETVPAYIVSMVLSPSMKLGHFYKNRPHEVPFARETFMKEMRPYYSLMSHSHLPRAPGARSPVTPGTSGRSWADDILSLGAVTPVRTTAGYASLEAEVEAYLCKPPRTVTKIIDYWQDNQLRYPTLFAAALDFLPIQSSAVPCERVFSSAKETMTDRRNKISRSLMEELQMLKFRSRRTPLLNFTRSLNKNEELALLEALNNDEIQIPRELPQFSHDGSIHHGYLKQDESPGPEIRDNFAVPIETQWQTRSIRKTVDDHHSVIGVALDLMLLGILTAQFTFYYSAFPNDRTANKTAVLLLCTLGVAQTMLAVYDLYLQVQVVTPRTLSKVDCRLISPTAHFAFTMVLSSSLVATITQVLYAHRIHIISRNIWLPAVILFVRQLVLDSLSTLMIGQLSVIQLLFGLLGTACDQLMTSTKDVKIALFCLEEAEYFGWGWAPANLSCDLTIAISMTVLVSPATD</sequence>
<evidence type="ECO:0000313" key="9">
    <source>
        <dbReference type="EMBL" id="KAJ3572595.1"/>
    </source>
</evidence>
<dbReference type="GO" id="GO:0005634">
    <property type="term" value="C:nucleus"/>
    <property type="evidence" value="ECO:0007669"/>
    <property type="project" value="UniProtKB-SubCell"/>
</dbReference>
<dbReference type="PANTHER" id="PTHR46481:SF10">
    <property type="entry name" value="ZINC FINGER BED DOMAIN-CONTAINING PROTEIN 39"/>
    <property type="match status" value="1"/>
</dbReference>
<organism evidence="9 10">
    <name type="scientific">Leucocoprinus birnbaumii</name>
    <dbReference type="NCBI Taxonomy" id="56174"/>
    <lineage>
        <taxon>Eukaryota</taxon>
        <taxon>Fungi</taxon>
        <taxon>Dikarya</taxon>
        <taxon>Basidiomycota</taxon>
        <taxon>Agaricomycotina</taxon>
        <taxon>Agaricomycetes</taxon>
        <taxon>Agaricomycetidae</taxon>
        <taxon>Agaricales</taxon>
        <taxon>Agaricineae</taxon>
        <taxon>Agaricaceae</taxon>
        <taxon>Leucocoprinus</taxon>
    </lineage>
</organism>
<feature type="region of interest" description="Disordered" evidence="6">
    <location>
        <begin position="409"/>
        <end position="431"/>
    </location>
</feature>
<evidence type="ECO:0000256" key="1">
    <source>
        <dbReference type="ARBA" id="ARBA00004123"/>
    </source>
</evidence>
<dbReference type="PANTHER" id="PTHR46481">
    <property type="entry name" value="ZINC FINGER BED DOMAIN-CONTAINING PROTEIN 4"/>
    <property type="match status" value="1"/>
</dbReference>
<protein>
    <recommendedName>
        <fullName evidence="8">HAT C-terminal dimerisation domain-containing protein</fullName>
    </recommendedName>
</protein>
<evidence type="ECO:0000256" key="2">
    <source>
        <dbReference type="ARBA" id="ARBA00022723"/>
    </source>
</evidence>
<feature type="transmembrane region" description="Helical" evidence="7">
    <location>
        <begin position="1452"/>
        <end position="1474"/>
    </location>
</feature>
<feature type="compositionally biased region" description="Pro residues" evidence="6">
    <location>
        <begin position="634"/>
        <end position="643"/>
    </location>
</feature>
<dbReference type="InterPro" id="IPR012337">
    <property type="entry name" value="RNaseH-like_sf"/>
</dbReference>
<gene>
    <name evidence="9" type="ORF">NP233_g2975</name>
</gene>
<keyword evidence="2" id="KW-0479">Metal-binding</keyword>
<evidence type="ECO:0000256" key="6">
    <source>
        <dbReference type="SAM" id="MobiDB-lite"/>
    </source>
</evidence>
<dbReference type="InterPro" id="IPR052035">
    <property type="entry name" value="ZnF_BED_domain_contain"/>
</dbReference>
<feature type="compositionally biased region" description="Low complexity" evidence="6">
    <location>
        <begin position="644"/>
        <end position="664"/>
    </location>
</feature>
<feature type="region of interest" description="Disordered" evidence="6">
    <location>
        <begin position="613"/>
        <end position="668"/>
    </location>
</feature>
<name>A0AAD5YWV0_9AGAR</name>
<dbReference type="GO" id="GO:0046983">
    <property type="term" value="F:protein dimerization activity"/>
    <property type="evidence" value="ECO:0007669"/>
    <property type="project" value="InterPro"/>
</dbReference>
<proteinExistence type="predicted"/>
<keyword evidence="7" id="KW-0812">Transmembrane</keyword>
<keyword evidence="7" id="KW-1133">Transmembrane helix</keyword>
<dbReference type="InterPro" id="IPR008906">
    <property type="entry name" value="HATC_C_dom"/>
</dbReference>
<evidence type="ECO:0000256" key="5">
    <source>
        <dbReference type="ARBA" id="ARBA00023242"/>
    </source>
</evidence>
<dbReference type="Proteomes" id="UP001213000">
    <property type="component" value="Unassembled WGS sequence"/>
</dbReference>
<dbReference type="Pfam" id="PF05699">
    <property type="entry name" value="Dimer_Tnp_hAT"/>
    <property type="match status" value="1"/>
</dbReference>
<feature type="transmembrane region" description="Helical" evidence="7">
    <location>
        <begin position="1494"/>
        <end position="1515"/>
    </location>
</feature>
<evidence type="ECO:0000259" key="8">
    <source>
        <dbReference type="Pfam" id="PF05699"/>
    </source>
</evidence>
<reference evidence="9" key="1">
    <citation type="submission" date="2022-07" db="EMBL/GenBank/DDBJ databases">
        <title>Genome Sequence of Leucocoprinus birnbaumii.</title>
        <authorList>
            <person name="Buettner E."/>
        </authorList>
    </citation>
    <scope>NUCLEOTIDE SEQUENCE</scope>
    <source>
        <strain evidence="9">VT141</strain>
    </source>
</reference>
<accession>A0AAD5YWV0</accession>
<keyword evidence="4" id="KW-0862">Zinc</keyword>
<keyword evidence="10" id="KW-1185">Reference proteome</keyword>
<dbReference type="EMBL" id="JANIEX010000136">
    <property type="protein sequence ID" value="KAJ3572595.1"/>
    <property type="molecule type" value="Genomic_DNA"/>
</dbReference>
<evidence type="ECO:0000256" key="7">
    <source>
        <dbReference type="SAM" id="Phobius"/>
    </source>
</evidence>
<dbReference type="SUPFAM" id="SSF53098">
    <property type="entry name" value="Ribonuclease H-like"/>
    <property type="match status" value="1"/>
</dbReference>
<dbReference type="GO" id="GO:0008270">
    <property type="term" value="F:zinc ion binding"/>
    <property type="evidence" value="ECO:0007669"/>
    <property type="project" value="UniProtKB-KW"/>
</dbReference>
<keyword evidence="5" id="KW-0539">Nucleus</keyword>
<feature type="transmembrane region" description="Helical" evidence="7">
    <location>
        <begin position="1417"/>
        <end position="1440"/>
    </location>
</feature>
<comment type="subcellular location">
    <subcellularLocation>
        <location evidence="1">Nucleus</location>
    </subcellularLocation>
</comment>
<evidence type="ECO:0000256" key="3">
    <source>
        <dbReference type="ARBA" id="ARBA00022771"/>
    </source>
</evidence>
<feature type="domain" description="HAT C-terminal dimerisation" evidence="8">
    <location>
        <begin position="1265"/>
        <end position="1328"/>
    </location>
</feature>
<feature type="region of interest" description="Disordered" evidence="6">
    <location>
        <begin position="200"/>
        <end position="237"/>
    </location>
</feature>
<evidence type="ECO:0000256" key="4">
    <source>
        <dbReference type="ARBA" id="ARBA00022833"/>
    </source>
</evidence>
<evidence type="ECO:0000313" key="10">
    <source>
        <dbReference type="Proteomes" id="UP001213000"/>
    </source>
</evidence>
<feature type="compositionally biased region" description="Basic and acidic residues" evidence="6">
    <location>
        <begin position="218"/>
        <end position="237"/>
    </location>
</feature>
<keyword evidence="3" id="KW-0863">Zinc-finger</keyword>
<keyword evidence="7" id="KW-0472">Membrane</keyword>